<dbReference type="PANTHER" id="PTHR11311">
    <property type="entry name" value="SPONDIN"/>
    <property type="match status" value="1"/>
</dbReference>
<keyword evidence="6" id="KW-0130">Cell adhesion</keyword>
<keyword evidence="7" id="KW-1015">Disulfide bond</keyword>
<dbReference type="Pfam" id="PF06468">
    <property type="entry name" value="Spond_N"/>
    <property type="match status" value="1"/>
</dbReference>
<protein>
    <submittedName>
        <fullName evidence="13">Uncharacterized protein LOC108681221</fullName>
    </submittedName>
</protein>
<dbReference type="InterPro" id="IPR038678">
    <property type="entry name" value="Spondin_N_sf"/>
</dbReference>
<proteinExistence type="predicted"/>
<feature type="compositionally biased region" description="Basic residues" evidence="9">
    <location>
        <begin position="511"/>
        <end position="521"/>
    </location>
</feature>
<comment type="subcellular location">
    <subcellularLocation>
        <location evidence="1">Secreted</location>
        <location evidence="1">Extracellular space</location>
        <location evidence="1">Extracellular matrix</location>
    </subcellularLocation>
</comment>
<feature type="region of interest" description="Disordered" evidence="9">
    <location>
        <begin position="270"/>
        <end position="289"/>
    </location>
</feature>
<dbReference type="Pfam" id="PF19028">
    <property type="entry name" value="TSP1_spondin"/>
    <property type="match status" value="1"/>
</dbReference>
<evidence type="ECO:0000256" key="4">
    <source>
        <dbReference type="ARBA" id="ARBA00022723"/>
    </source>
</evidence>
<evidence type="ECO:0000313" key="13">
    <source>
        <dbReference type="RefSeq" id="XP_047739698.1"/>
    </source>
</evidence>
<dbReference type="SUPFAM" id="SSF82895">
    <property type="entry name" value="TSP-1 type 1 repeat"/>
    <property type="match status" value="1"/>
</dbReference>
<evidence type="ECO:0000256" key="6">
    <source>
        <dbReference type="ARBA" id="ARBA00022889"/>
    </source>
</evidence>
<name>A0A979FSX0_HYAAZ</name>
<dbReference type="SMART" id="SM00209">
    <property type="entry name" value="TSP1"/>
    <property type="match status" value="1"/>
</dbReference>
<gene>
    <name evidence="13" type="primary">LOC108681221</name>
</gene>
<dbReference type="NCBIfam" id="NF038123">
    <property type="entry name" value="NF038123_dom"/>
    <property type="match status" value="1"/>
</dbReference>
<dbReference type="GO" id="GO:0031012">
    <property type="term" value="C:extracellular matrix"/>
    <property type="evidence" value="ECO:0007669"/>
    <property type="project" value="TreeGrafter"/>
</dbReference>
<keyword evidence="12" id="KW-1185">Reference proteome</keyword>
<dbReference type="RefSeq" id="XP_047739698.1">
    <property type="nucleotide sequence ID" value="XM_047883742.1"/>
</dbReference>
<dbReference type="Gene3D" id="2.60.40.2130">
    <property type="entry name" value="F-spondin domain"/>
    <property type="match status" value="1"/>
</dbReference>
<keyword evidence="4" id="KW-0479">Metal-binding</keyword>
<dbReference type="Proteomes" id="UP000694843">
    <property type="component" value="Unplaced"/>
</dbReference>
<reference evidence="13" key="1">
    <citation type="submission" date="2025-08" db="UniProtKB">
        <authorList>
            <consortium name="RefSeq"/>
        </authorList>
    </citation>
    <scope>IDENTIFICATION</scope>
    <source>
        <tissue evidence="13">Whole organism</tissue>
    </source>
</reference>
<evidence type="ECO:0000256" key="3">
    <source>
        <dbReference type="ARBA" id="ARBA00022530"/>
    </source>
</evidence>
<feature type="signal peptide" evidence="10">
    <location>
        <begin position="1"/>
        <end position="29"/>
    </location>
</feature>
<keyword evidence="3" id="KW-0272">Extracellular matrix</keyword>
<keyword evidence="8" id="KW-0325">Glycoprotein</keyword>
<evidence type="ECO:0000256" key="5">
    <source>
        <dbReference type="ARBA" id="ARBA00022729"/>
    </source>
</evidence>
<feature type="domain" description="Spondin" evidence="11">
    <location>
        <begin position="38"/>
        <end position="226"/>
    </location>
</feature>
<evidence type="ECO:0000313" key="12">
    <source>
        <dbReference type="Proteomes" id="UP000694843"/>
    </source>
</evidence>
<feature type="chain" id="PRO_5037732024" evidence="10">
    <location>
        <begin position="30"/>
        <end position="670"/>
    </location>
</feature>
<dbReference type="FunFam" id="2.20.100.10:FF:000134">
    <property type="entry name" value="Uncharacterized protein"/>
    <property type="match status" value="1"/>
</dbReference>
<feature type="compositionally biased region" description="Low complexity" evidence="9">
    <location>
        <begin position="270"/>
        <end position="287"/>
    </location>
</feature>
<dbReference type="PROSITE" id="PS50092">
    <property type="entry name" value="TSP1"/>
    <property type="match status" value="1"/>
</dbReference>
<keyword evidence="2" id="KW-0964">Secreted</keyword>
<keyword evidence="5 10" id="KW-0732">Signal</keyword>
<evidence type="ECO:0000259" key="11">
    <source>
        <dbReference type="PROSITE" id="PS51020"/>
    </source>
</evidence>
<feature type="region of interest" description="Disordered" evidence="9">
    <location>
        <begin position="573"/>
        <end position="595"/>
    </location>
</feature>
<dbReference type="AlphaFoldDB" id="A0A979FSX0"/>
<dbReference type="OrthoDB" id="6090599at2759"/>
<evidence type="ECO:0000256" key="7">
    <source>
        <dbReference type="ARBA" id="ARBA00023157"/>
    </source>
</evidence>
<dbReference type="OMA" id="YAHLRPM"/>
<dbReference type="Gene3D" id="2.20.100.10">
    <property type="entry name" value="Thrombospondin type-1 (TSP1) repeat"/>
    <property type="match status" value="1"/>
</dbReference>
<dbReference type="GeneID" id="108681221"/>
<dbReference type="GO" id="GO:0046872">
    <property type="term" value="F:metal ion binding"/>
    <property type="evidence" value="ECO:0007669"/>
    <property type="project" value="UniProtKB-KW"/>
</dbReference>
<sequence length="670" mass="74615">MYCNIMPVHSHIYGTLVAIVAFSVVLSNAEAPSEAGHETTQCPKEQLAQYRVIFKTFWSEKDFPKHYPQWRPHAQWTKLVGVTHSAQHQVFREGQVASQQLKEFAETGRSDSLDAVTYASQGPSVLDAFYAPAIQEGVGETRAKFFADGNHSLVSVVAKIVPSPDWFVGVDSLDLCVAGHWLNATSLELSPLDAGTDQGLAFTSPSWQLTPADVIKRITNTSPSHPASSFAYPEKPTLPTMASVSIVKIREYRLVKPTAVTIPLRAIDATSSTEETTTSTTTTSTTTAGQTTMHEIDHNYIPSGLHAANSVRQQAQKPRQTPPPPILPTPVRRHKSVDGGTVGAEVRHVVHSISNSGETLPEITTNLSHALRSQEVPSRDPPYVTSNEIHFNSDRPNNSSTTHAGPSLEFGVAKLPGASPLLTNGAISPESQHFADDSNLISNDVAVLTNKVDEVENYGRDGGNIATTRAVPLNAVLPREQYDRLQQERNRQAIENHQKHQQLLQEKRRKLKEKNRKHRERKFAATHSDLQNELDEPEEPGLNQNRILKSSSLHIIPRGDAMSVIDSIVETYQRDQRRKRRQQRRLERRNRRKLERLNGIQPHRSKQAVDCKVGEWSGWSACSKTCGIGEQVRSRNVTQEPRRGGLKCPSLTETTWCGSARDCPRDYFRW</sequence>
<accession>A0A979FSX0</accession>
<dbReference type="PROSITE" id="PS51020">
    <property type="entry name" value="SPONDIN"/>
    <property type="match status" value="1"/>
</dbReference>
<dbReference type="InterPro" id="IPR051418">
    <property type="entry name" value="Spondin/Thrombospondin_T1"/>
</dbReference>
<feature type="compositionally biased region" description="Basic residues" evidence="9">
    <location>
        <begin position="576"/>
        <end position="594"/>
    </location>
</feature>
<evidence type="ECO:0000256" key="8">
    <source>
        <dbReference type="ARBA" id="ARBA00023180"/>
    </source>
</evidence>
<feature type="region of interest" description="Disordered" evidence="9">
    <location>
        <begin position="511"/>
        <end position="543"/>
    </location>
</feature>
<organism evidence="12 13">
    <name type="scientific">Hyalella azteca</name>
    <name type="common">Amphipod</name>
    <dbReference type="NCBI Taxonomy" id="294128"/>
    <lineage>
        <taxon>Eukaryota</taxon>
        <taxon>Metazoa</taxon>
        <taxon>Ecdysozoa</taxon>
        <taxon>Arthropoda</taxon>
        <taxon>Crustacea</taxon>
        <taxon>Multicrustacea</taxon>
        <taxon>Malacostraca</taxon>
        <taxon>Eumalacostraca</taxon>
        <taxon>Peracarida</taxon>
        <taxon>Amphipoda</taxon>
        <taxon>Senticaudata</taxon>
        <taxon>Talitrida</taxon>
        <taxon>Talitroidea</taxon>
        <taxon>Hyalellidae</taxon>
        <taxon>Hyalella</taxon>
    </lineage>
</organism>
<evidence type="ECO:0000256" key="10">
    <source>
        <dbReference type="SAM" id="SignalP"/>
    </source>
</evidence>
<dbReference type="InterPro" id="IPR000884">
    <property type="entry name" value="TSP1_rpt"/>
</dbReference>
<dbReference type="InterPro" id="IPR036383">
    <property type="entry name" value="TSP1_rpt_sf"/>
</dbReference>
<dbReference type="InterPro" id="IPR009465">
    <property type="entry name" value="Spondin_N"/>
</dbReference>
<dbReference type="InterPro" id="IPR044004">
    <property type="entry name" value="TSP1_spondin_dom"/>
</dbReference>
<dbReference type="GO" id="GO:0007155">
    <property type="term" value="P:cell adhesion"/>
    <property type="evidence" value="ECO:0007669"/>
    <property type="project" value="UniProtKB-KW"/>
</dbReference>
<evidence type="ECO:0000256" key="2">
    <source>
        <dbReference type="ARBA" id="ARBA00022525"/>
    </source>
</evidence>
<evidence type="ECO:0000256" key="1">
    <source>
        <dbReference type="ARBA" id="ARBA00004498"/>
    </source>
</evidence>
<dbReference type="KEGG" id="hazt:108681221"/>
<evidence type="ECO:0000256" key="9">
    <source>
        <dbReference type="SAM" id="MobiDB-lite"/>
    </source>
</evidence>
<dbReference type="PANTHER" id="PTHR11311:SF15">
    <property type="entry name" value="SPONDIN-2"/>
    <property type="match status" value="1"/>
</dbReference>
<feature type="region of interest" description="Disordered" evidence="9">
    <location>
        <begin position="310"/>
        <end position="337"/>
    </location>
</feature>